<evidence type="ECO:0000256" key="6">
    <source>
        <dbReference type="ARBA" id="ARBA00022989"/>
    </source>
</evidence>
<feature type="domain" description="G-protein coupled receptors family 1 profile" evidence="14">
    <location>
        <begin position="245"/>
        <end position="488"/>
    </location>
</feature>
<comment type="similarity">
    <text evidence="12">Belongs to the G-protein coupled receptor 1 family.</text>
</comment>
<protein>
    <submittedName>
        <fullName evidence="15">Olfactory receptor 3A1</fullName>
    </submittedName>
</protein>
<dbReference type="InterPro" id="IPR017452">
    <property type="entry name" value="GPCR_Rhodpsn_7TM"/>
</dbReference>
<keyword evidence="11 12" id="KW-0807">Transducer</keyword>
<dbReference type="STRING" id="9402.L5JW78"/>
<feature type="transmembrane region" description="Helical" evidence="13">
    <location>
        <begin position="347"/>
        <end position="367"/>
    </location>
</feature>
<dbReference type="GO" id="GO:0004984">
    <property type="term" value="F:olfactory receptor activity"/>
    <property type="evidence" value="ECO:0007669"/>
    <property type="project" value="InterPro"/>
</dbReference>
<reference evidence="16" key="1">
    <citation type="journal article" date="2013" name="Science">
        <title>Comparative analysis of bat genomes provides insight into the evolution of flight and immunity.</title>
        <authorList>
            <person name="Zhang G."/>
            <person name="Cowled C."/>
            <person name="Shi Z."/>
            <person name="Huang Z."/>
            <person name="Bishop-Lilly K.A."/>
            <person name="Fang X."/>
            <person name="Wynne J.W."/>
            <person name="Xiong Z."/>
            <person name="Baker M.L."/>
            <person name="Zhao W."/>
            <person name="Tachedjian M."/>
            <person name="Zhu Y."/>
            <person name="Zhou P."/>
            <person name="Jiang X."/>
            <person name="Ng J."/>
            <person name="Yang L."/>
            <person name="Wu L."/>
            <person name="Xiao J."/>
            <person name="Feng Y."/>
            <person name="Chen Y."/>
            <person name="Sun X."/>
            <person name="Zhang Y."/>
            <person name="Marsh G.A."/>
            <person name="Crameri G."/>
            <person name="Broder C.C."/>
            <person name="Frey K.G."/>
            <person name="Wang L.F."/>
            <person name="Wang J."/>
        </authorList>
    </citation>
    <scope>NUCLEOTIDE SEQUENCE [LARGE SCALE GENOMIC DNA]</scope>
</reference>
<dbReference type="SUPFAM" id="SSF81321">
    <property type="entry name" value="Family A G protein-coupled receptor-like"/>
    <property type="match status" value="2"/>
</dbReference>
<keyword evidence="5 12" id="KW-0812">Transmembrane</keyword>
<feature type="transmembrane region" description="Helical" evidence="13">
    <location>
        <begin position="264"/>
        <end position="286"/>
    </location>
</feature>
<keyword evidence="8 13" id="KW-0472">Membrane</keyword>
<evidence type="ECO:0000256" key="2">
    <source>
        <dbReference type="ARBA" id="ARBA00004651"/>
    </source>
</evidence>
<feature type="domain" description="G-protein coupled receptors family 1 profile" evidence="14">
    <location>
        <begin position="1"/>
        <end position="173"/>
    </location>
</feature>
<dbReference type="AlphaFoldDB" id="L5JW78"/>
<evidence type="ECO:0000256" key="7">
    <source>
        <dbReference type="ARBA" id="ARBA00023040"/>
    </source>
</evidence>
<keyword evidence="16" id="KW-1185">Reference proteome</keyword>
<keyword evidence="4" id="KW-0716">Sensory transduction</keyword>
<evidence type="ECO:0000256" key="4">
    <source>
        <dbReference type="ARBA" id="ARBA00022606"/>
    </source>
</evidence>
<feature type="transmembrane region" description="Helical" evidence="13">
    <location>
        <begin position="230"/>
        <end position="255"/>
    </location>
</feature>
<dbReference type="FunFam" id="1.20.1070.10:FF:000010">
    <property type="entry name" value="Olfactory receptor"/>
    <property type="match status" value="2"/>
</dbReference>
<dbReference type="Pfam" id="PF13853">
    <property type="entry name" value="7tm_4"/>
    <property type="match status" value="2"/>
</dbReference>
<keyword evidence="6 13" id="KW-1133">Transmembrane helix</keyword>
<dbReference type="Proteomes" id="UP000010552">
    <property type="component" value="Unassembled WGS sequence"/>
</dbReference>
<dbReference type="InterPro" id="IPR000725">
    <property type="entry name" value="Olfact_rcpt"/>
</dbReference>
<evidence type="ECO:0000256" key="9">
    <source>
        <dbReference type="ARBA" id="ARBA00023170"/>
    </source>
</evidence>
<feature type="transmembrane region" description="Helical" evidence="13">
    <location>
        <begin position="80"/>
        <end position="109"/>
    </location>
</feature>
<comment type="subcellular location">
    <subcellularLocation>
        <location evidence="2">Cell membrane</location>
        <topology evidence="2">Multi-pass membrane protein</topology>
    </subcellularLocation>
</comment>
<comment type="function">
    <text evidence="1">Putative odorant or sperm cell receptor.</text>
</comment>
<dbReference type="PANTHER" id="PTHR48001">
    <property type="entry name" value="OLFACTORY RECEPTOR"/>
    <property type="match status" value="1"/>
</dbReference>
<gene>
    <name evidence="15" type="ORF">PAL_GLEAN10010063</name>
</gene>
<evidence type="ECO:0000256" key="10">
    <source>
        <dbReference type="ARBA" id="ARBA00023180"/>
    </source>
</evidence>
<dbReference type="PRINTS" id="PR00237">
    <property type="entry name" value="GPCRRHODOPSN"/>
</dbReference>
<dbReference type="InterPro" id="IPR000276">
    <property type="entry name" value="GPCR_Rhodpsn"/>
</dbReference>
<dbReference type="PROSITE" id="PS00237">
    <property type="entry name" value="G_PROTEIN_RECEP_F1_1"/>
    <property type="match status" value="1"/>
</dbReference>
<sequence>MAYDRFLAICRPLTYSTRMSQMVQRILVAVSWACAFTNALTHTVAISTLNFCGPNVINHFYCDLPQLFQLSCSSTQLNELLLFCLSILMAGVPVIFIVTSYIHVAAAVLRIRSAEGRKKAFSTCSSHLTVVGIFYGTGVFSYMRLGSVEASDKDKGIGTLNTVISPMLNPLIYSLRNPDVQGALQRVLTGKRALAFFFKELMSQKSEANGTAVTEFILLGLVETPGLRPVVFILFLFAYLVTVGGNLSILAAILVEPKLHTPMYFFLGNLSVLDVGCITVTIPSMLSRLLSQKRTVPYGACLTQLFFFHQLADVDCFLLTAMAYDRFLAICRPLTYSTRMSQMVQRILVAVSWACAFTNALTHTVAISTLNFCGPNVINHFYCDLSCSSIQLNELLLFAVGFIMAGTPVTLIITSYAHVAAAVLGIHSAAGRKKAFSTCGSHLTVVVIFYGSGIFNYMRLGSAQLSDKDKAVGIFNTVVNPMLNPIIYSLRNPGVQGALWRMLTGRRSLT</sequence>
<feature type="transmembrane region" description="Helical" evidence="13">
    <location>
        <begin position="395"/>
        <end position="424"/>
    </location>
</feature>
<evidence type="ECO:0000313" key="15">
    <source>
        <dbReference type="EMBL" id="ELK03704.1"/>
    </source>
</evidence>
<keyword evidence="7 12" id="KW-0297">G-protein coupled receptor</keyword>
<evidence type="ECO:0000256" key="3">
    <source>
        <dbReference type="ARBA" id="ARBA00022475"/>
    </source>
</evidence>
<keyword evidence="3" id="KW-1003">Cell membrane</keyword>
<evidence type="ECO:0000313" key="16">
    <source>
        <dbReference type="Proteomes" id="UP000010552"/>
    </source>
</evidence>
<keyword evidence="10" id="KW-0325">Glycoprotein</keyword>
<evidence type="ECO:0000256" key="13">
    <source>
        <dbReference type="SAM" id="Phobius"/>
    </source>
</evidence>
<organism evidence="15 16">
    <name type="scientific">Pteropus alecto</name>
    <name type="common">Black flying fox</name>
    <dbReference type="NCBI Taxonomy" id="9402"/>
    <lineage>
        <taxon>Eukaryota</taxon>
        <taxon>Metazoa</taxon>
        <taxon>Chordata</taxon>
        <taxon>Craniata</taxon>
        <taxon>Vertebrata</taxon>
        <taxon>Euteleostomi</taxon>
        <taxon>Mammalia</taxon>
        <taxon>Eutheria</taxon>
        <taxon>Laurasiatheria</taxon>
        <taxon>Chiroptera</taxon>
        <taxon>Yinpterochiroptera</taxon>
        <taxon>Pteropodoidea</taxon>
        <taxon>Pteropodidae</taxon>
        <taxon>Pteropodinae</taxon>
        <taxon>Pteropus</taxon>
    </lineage>
</organism>
<dbReference type="Gene3D" id="1.20.1070.10">
    <property type="entry name" value="Rhodopsin 7-helix transmembrane proteins"/>
    <property type="match status" value="2"/>
</dbReference>
<evidence type="ECO:0000256" key="12">
    <source>
        <dbReference type="RuleBase" id="RU000688"/>
    </source>
</evidence>
<dbReference type="PRINTS" id="PR00245">
    <property type="entry name" value="OLFACTORYR"/>
</dbReference>
<dbReference type="eggNOG" id="ENOG502RU17">
    <property type="taxonomic scope" value="Eukaryota"/>
</dbReference>
<evidence type="ECO:0000256" key="1">
    <source>
        <dbReference type="ARBA" id="ARBA00003929"/>
    </source>
</evidence>
<feature type="transmembrane region" description="Helical" evidence="13">
    <location>
        <begin position="436"/>
        <end position="458"/>
    </location>
</feature>
<evidence type="ECO:0000256" key="11">
    <source>
        <dbReference type="ARBA" id="ARBA00023224"/>
    </source>
</evidence>
<dbReference type="InParanoid" id="L5JW78"/>
<evidence type="ECO:0000259" key="14">
    <source>
        <dbReference type="PROSITE" id="PS50262"/>
    </source>
</evidence>
<dbReference type="GO" id="GO:0005886">
    <property type="term" value="C:plasma membrane"/>
    <property type="evidence" value="ECO:0007669"/>
    <property type="project" value="UniProtKB-SubCell"/>
</dbReference>
<accession>L5JW78</accession>
<dbReference type="PROSITE" id="PS50262">
    <property type="entry name" value="G_PROTEIN_RECEP_F1_2"/>
    <property type="match status" value="2"/>
</dbReference>
<evidence type="ECO:0000256" key="8">
    <source>
        <dbReference type="ARBA" id="ARBA00023136"/>
    </source>
</evidence>
<keyword evidence="9 12" id="KW-0675">Receptor</keyword>
<proteinExistence type="inferred from homology"/>
<dbReference type="EMBL" id="KB031076">
    <property type="protein sequence ID" value="ELK03704.1"/>
    <property type="molecule type" value="Genomic_DNA"/>
</dbReference>
<name>L5JW78_PTEAL</name>
<evidence type="ECO:0000256" key="5">
    <source>
        <dbReference type="ARBA" id="ARBA00022692"/>
    </source>
</evidence>
<dbReference type="GO" id="GO:0004930">
    <property type="term" value="F:G protein-coupled receptor activity"/>
    <property type="evidence" value="ECO:0007669"/>
    <property type="project" value="UniProtKB-KW"/>
</dbReference>